<dbReference type="RefSeq" id="XP_030552210.2">
    <property type="nucleotide sequence ID" value="XM_030696350.2"/>
</dbReference>
<dbReference type="InterPro" id="IPR032799">
    <property type="entry name" value="TAXi_C"/>
</dbReference>
<gene>
    <name evidence="6" type="primary">LOC115756523</name>
</gene>
<comment type="similarity">
    <text evidence="1">Belongs to the peptidase A1 family.</text>
</comment>
<proteinExistence type="inferred from homology"/>
<dbReference type="PANTHER" id="PTHR47967:SF67">
    <property type="entry name" value="ASPARTYL PROTEASE AED3-LIKE"/>
    <property type="match status" value="1"/>
</dbReference>
<evidence type="ECO:0000256" key="2">
    <source>
        <dbReference type="ARBA" id="ARBA00022670"/>
    </source>
</evidence>
<evidence type="ECO:0000256" key="3">
    <source>
        <dbReference type="ARBA" id="ARBA00022801"/>
    </source>
</evidence>
<dbReference type="KEGG" id="rarg:115756523"/>
<protein>
    <submittedName>
        <fullName evidence="6">Aspartyl protease AED3-like</fullName>
    </submittedName>
</protein>
<dbReference type="PROSITE" id="PS51767">
    <property type="entry name" value="PEPTIDASE_A1"/>
    <property type="match status" value="1"/>
</dbReference>
<dbReference type="InterPro" id="IPR032861">
    <property type="entry name" value="TAXi_N"/>
</dbReference>
<keyword evidence="2" id="KW-0645">Protease</keyword>
<name>A0A8B8QYP7_9MYRT</name>
<sequence>MPTFHSSLATPQVLTNTQLYMTRSLTLSLPSQTVSKKHKQYSTQQHKLAMKQTLFLLSLALLSLSTAQGRNPNQCDLPNHGSTLQVFHVNSPCSPLRPPEAMSWEDAVLQLQEKDKARLQFLSPSLVAKKSVVPIASGRQILQSATYVVKVQIGTPAQSMLMAVDTSNDAAWVPCSGCAGCSSSVLFDSAKSTSFKSLDCQASQCNQVPNPTCGGNTCAFNMTYGGSTLLANLSQDTFTLATDPIPGYTFGCIQATTGTSMPPQGLLGLSRGPLSLLSQAQSLYQSTFSYCLPNFRSANFSGSLRLGPVGQPKKIKYTPLLKNPRRSSLYYVNLMGIRVGSKIVDIPPSALAFNATTGAGTIFDSGTVFTRLVEPAYAAVRDAFRKRVGGNATVTSLGGFDTCYTVPIVAPTMTFMFDGMNVTLPQDNLLIHSTAGTTTCLAMASAPNNVNSVLNVIASMQQQNHRLLFDAPNSRLGVSREQCSS</sequence>
<dbReference type="InterPro" id="IPR051708">
    <property type="entry name" value="Plant_Aspart_Prot_A1"/>
</dbReference>
<dbReference type="PANTHER" id="PTHR47967">
    <property type="entry name" value="OS07G0603500 PROTEIN-RELATED"/>
    <property type="match status" value="1"/>
</dbReference>
<dbReference type="Proteomes" id="UP000827889">
    <property type="component" value="Chromosome 8"/>
</dbReference>
<organism evidence="5 6">
    <name type="scientific">Rhodamnia argentea</name>
    <dbReference type="NCBI Taxonomy" id="178133"/>
    <lineage>
        <taxon>Eukaryota</taxon>
        <taxon>Viridiplantae</taxon>
        <taxon>Streptophyta</taxon>
        <taxon>Embryophyta</taxon>
        <taxon>Tracheophyta</taxon>
        <taxon>Spermatophyta</taxon>
        <taxon>Magnoliopsida</taxon>
        <taxon>eudicotyledons</taxon>
        <taxon>Gunneridae</taxon>
        <taxon>Pentapetalae</taxon>
        <taxon>rosids</taxon>
        <taxon>malvids</taxon>
        <taxon>Myrtales</taxon>
        <taxon>Myrtaceae</taxon>
        <taxon>Myrtoideae</taxon>
        <taxon>Myrteae</taxon>
        <taxon>Australasian group</taxon>
        <taxon>Rhodamnia</taxon>
    </lineage>
</organism>
<evidence type="ECO:0000259" key="4">
    <source>
        <dbReference type="PROSITE" id="PS51767"/>
    </source>
</evidence>
<dbReference type="AlphaFoldDB" id="A0A8B8QYP7"/>
<dbReference type="GeneID" id="115756523"/>
<dbReference type="Pfam" id="PF14541">
    <property type="entry name" value="TAXi_C"/>
    <property type="match status" value="1"/>
</dbReference>
<dbReference type="Pfam" id="PF14543">
    <property type="entry name" value="TAXi_N"/>
    <property type="match status" value="1"/>
</dbReference>
<evidence type="ECO:0000313" key="5">
    <source>
        <dbReference type="Proteomes" id="UP000827889"/>
    </source>
</evidence>
<dbReference type="InterPro" id="IPR021109">
    <property type="entry name" value="Peptidase_aspartic_dom_sf"/>
</dbReference>
<evidence type="ECO:0000313" key="6">
    <source>
        <dbReference type="RefSeq" id="XP_030552210.2"/>
    </source>
</evidence>
<accession>A0A8B8QYP7</accession>
<keyword evidence="3" id="KW-0378">Hydrolase</keyword>
<dbReference type="GO" id="GO:0004190">
    <property type="term" value="F:aspartic-type endopeptidase activity"/>
    <property type="evidence" value="ECO:0007669"/>
    <property type="project" value="UniProtKB-KW"/>
</dbReference>
<reference evidence="6" key="1">
    <citation type="submission" date="2025-08" db="UniProtKB">
        <authorList>
            <consortium name="RefSeq"/>
        </authorList>
    </citation>
    <scope>IDENTIFICATION</scope>
    <source>
        <tissue evidence="6">Leaf</tissue>
    </source>
</reference>
<dbReference type="SUPFAM" id="SSF50630">
    <property type="entry name" value="Acid proteases"/>
    <property type="match status" value="1"/>
</dbReference>
<feature type="domain" description="Peptidase A1" evidence="4">
    <location>
        <begin position="147"/>
        <end position="479"/>
    </location>
</feature>
<keyword evidence="5" id="KW-1185">Reference proteome</keyword>
<dbReference type="InterPro" id="IPR033121">
    <property type="entry name" value="PEPTIDASE_A1"/>
</dbReference>
<evidence type="ECO:0000256" key="1">
    <source>
        <dbReference type="ARBA" id="ARBA00007447"/>
    </source>
</evidence>
<dbReference type="Gene3D" id="2.40.70.10">
    <property type="entry name" value="Acid Proteases"/>
    <property type="match status" value="2"/>
</dbReference>
<dbReference type="GO" id="GO:0006508">
    <property type="term" value="P:proteolysis"/>
    <property type="evidence" value="ECO:0007669"/>
    <property type="project" value="UniProtKB-KW"/>
</dbReference>